<reference evidence="2" key="1">
    <citation type="submission" date="2016-02" db="EMBL/GenBank/DDBJ databases">
        <title>Halorhodospira halochloris DSM-1059 complete genome, version 2.</title>
        <authorList>
            <person name="Tsukatani Y."/>
        </authorList>
    </citation>
    <scope>NUCLEOTIDE SEQUENCE</scope>
    <source>
        <strain evidence="2">DSM 1059</strain>
    </source>
</reference>
<name>A0A110B5S0_HALHR</name>
<dbReference type="RefSeq" id="WP_096409789.1">
    <property type="nucleotide sequence ID" value="NZ_AP017372.2"/>
</dbReference>
<sequence>MGETIKNLIAICLLQKGPQDLPYSPAALVFFIAAGSAVSHIAAANIPGTENLTLKVLIAALFGLFFIYATLAVRNYTQRFMQTATAVFGADAVIAIPVAMVTLGLDGRSPEQAPTAALVVLLLWLWHISILGHILRHALDIRLPLGILIAIIYSFLSFQVVQLAT</sequence>
<organism evidence="2 3">
    <name type="scientific">Halorhodospira halochloris</name>
    <name type="common">Ectothiorhodospira halochloris</name>
    <dbReference type="NCBI Taxonomy" id="1052"/>
    <lineage>
        <taxon>Bacteria</taxon>
        <taxon>Pseudomonadati</taxon>
        <taxon>Pseudomonadota</taxon>
        <taxon>Gammaproteobacteria</taxon>
        <taxon>Chromatiales</taxon>
        <taxon>Ectothiorhodospiraceae</taxon>
        <taxon>Halorhodospira</taxon>
    </lineage>
</organism>
<proteinExistence type="predicted"/>
<feature type="transmembrane region" description="Helical" evidence="1">
    <location>
        <begin position="143"/>
        <end position="164"/>
    </location>
</feature>
<feature type="transmembrane region" description="Helical" evidence="1">
    <location>
        <begin position="21"/>
        <end position="46"/>
    </location>
</feature>
<evidence type="ECO:0000313" key="3">
    <source>
        <dbReference type="Proteomes" id="UP000218890"/>
    </source>
</evidence>
<dbReference type="Proteomes" id="UP000218890">
    <property type="component" value="Chromosome"/>
</dbReference>
<accession>A0A110B5S0</accession>
<feature type="transmembrane region" description="Helical" evidence="1">
    <location>
        <begin position="52"/>
        <end position="73"/>
    </location>
</feature>
<dbReference type="KEGG" id="hhk:HH1059_17100"/>
<protein>
    <recommendedName>
        <fullName evidence="4">Yip1 domain-containing protein</fullName>
    </recommendedName>
</protein>
<evidence type="ECO:0000256" key="1">
    <source>
        <dbReference type="SAM" id="Phobius"/>
    </source>
</evidence>
<feature type="transmembrane region" description="Helical" evidence="1">
    <location>
        <begin position="117"/>
        <end position="136"/>
    </location>
</feature>
<feature type="transmembrane region" description="Helical" evidence="1">
    <location>
        <begin position="85"/>
        <end position="105"/>
    </location>
</feature>
<keyword evidence="3" id="KW-1185">Reference proteome</keyword>
<gene>
    <name evidence="2" type="ORF">HH1059_17100</name>
</gene>
<keyword evidence="1" id="KW-1133">Transmembrane helix</keyword>
<dbReference type="EMBL" id="AP017372">
    <property type="protein sequence ID" value="BAU58423.1"/>
    <property type="molecule type" value="Genomic_DNA"/>
</dbReference>
<keyword evidence="1" id="KW-0812">Transmembrane</keyword>
<evidence type="ECO:0008006" key="4">
    <source>
        <dbReference type="Google" id="ProtNLM"/>
    </source>
</evidence>
<dbReference type="OrthoDB" id="6717649at2"/>
<evidence type="ECO:0000313" key="2">
    <source>
        <dbReference type="EMBL" id="BAU58423.1"/>
    </source>
</evidence>
<keyword evidence="1" id="KW-0472">Membrane</keyword>
<dbReference type="AlphaFoldDB" id="A0A110B5S0"/>